<proteinExistence type="predicted"/>
<dbReference type="SUPFAM" id="SSF56796">
    <property type="entry name" value="Dehydroquinate synthase-like"/>
    <property type="match status" value="1"/>
</dbReference>
<dbReference type="Proteomes" id="UP000473699">
    <property type="component" value="Unassembled WGS sequence"/>
</dbReference>
<evidence type="ECO:0000313" key="6">
    <source>
        <dbReference type="EMBL" id="MST55798.1"/>
    </source>
</evidence>
<evidence type="ECO:0000259" key="5">
    <source>
        <dbReference type="Pfam" id="PF00465"/>
    </source>
</evidence>
<evidence type="ECO:0000256" key="4">
    <source>
        <dbReference type="PIRSR" id="PIRSR000112-3"/>
    </source>
</evidence>
<protein>
    <submittedName>
        <fullName evidence="6">Iron-containing alcohol dehydrogenase family protein</fullName>
    </submittedName>
</protein>
<keyword evidence="1 3" id="KW-0479">Metal-binding</keyword>
<organism evidence="6 7">
    <name type="scientific">Pyramidobacter porci</name>
    <dbReference type="NCBI Taxonomy" id="2605789"/>
    <lineage>
        <taxon>Bacteria</taxon>
        <taxon>Thermotogati</taxon>
        <taxon>Synergistota</taxon>
        <taxon>Synergistia</taxon>
        <taxon>Synergistales</taxon>
        <taxon>Dethiosulfovibrionaceae</taxon>
        <taxon>Pyramidobacter</taxon>
    </lineage>
</organism>
<keyword evidence="4" id="KW-0520">NAD</keyword>
<feature type="binding site" evidence="3">
    <location>
        <position position="170"/>
    </location>
    <ligand>
        <name>glycerol</name>
        <dbReference type="ChEBI" id="CHEBI:17754"/>
    </ligand>
</feature>
<gene>
    <name evidence="6" type="ORF">FYJ74_07110</name>
</gene>
<dbReference type="RefSeq" id="WP_154528894.1">
    <property type="nucleotide sequence ID" value="NZ_VUNH01000007.1"/>
</dbReference>
<keyword evidence="7" id="KW-1185">Reference proteome</keyword>
<keyword evidence="3" id="KW-0862">Zinc</keyword>
<evidence type="ECO:0000313" key="7">
    <source>
        <dbReference type="Proteomes" id="UP000473699"/>
    </source>
</evidence>
<name>A0A6L5YCM2_9BACT</name>
<accession>A0A6L5YCM2</accession>
<feature type="binding site" evidence="4">
    <location>
        <position position="124"/>
    </location>
    <ligand>
        <name>NAD(+)</name>
        <dbReference type="ChEBI" id="CHEBI:57540"/>
    </ligand>
</feature>
<dbReference type="GO" id="GO:0046872">
    <property type="term" value="F:metal ion binding"/>
    <property type="evidence" value="ECO:0007669"/>
    <property type="project" value="UniProtKB-KW"/>
</dbReference>
<feature type="binding site" evidence="4">
    <location>
        <begin position="93"/>
        <end position="97"/>
    </location>
    <ligand>
        <name>NAD(+)</name>
        <dbReference type="ChEBI" id="CHEBI:57540"/>
    </ligand>
</feature>
<evidence type="ECO:0000256" key="2">
    <source>
        <dbReference type="ARBA" id="ARBA00023002"/>
    </source>
</evidence>
<feature type="binding site" evidence="4">
    <location>
        <begin position="115"/>
        <end position="118"/>
    </location>
    <ligand>
        <name>NAD(+)</name>
        <dbReference type="ChEBI" id="CHEBI:57540"/>
    </ligand>
</feature>
<feature type="binding site" evidence="3">
    <location>
        <position position="272"/>
    </location>
    <ligand>
        <name>glycerol</name>
        <dbReference type="ChEBI" id="CHEBI:17754"/>
    </ligand>
</feature>
<comment type="caution">
    <text evidence="6">The sequence shown here is derived from an EMBL/GenBank/DDBJ whole genome shotgun (WGS) entry which is preliminary data.</text>
</comment>
<dbReference type="InterPro" id="IPR001670">
    <property type="entry name" value="ADH_Fe/GldA"/>
</dbReference>
<feature type="binding site" evidence="4">
    <location>
        <position position="130"/>
    </location>
    <ligand>
        <name>NAD(+)</name>
        <dbReference type="ChEBI" id="CHEBI:57540"/>
    </ligand>
</feature>
<evidence type="ECO:0000256" key="1">
    <source>
        <dbReference type="ARBA" id="ARBA00022723"/>
    </source>
</evidence>
<reference evidence="6 7" key="1">
    <citation type="submission" date="2019-08" db="EMBL/GenBank/DDBJ databases">
        <title>In-depth cultivation of the pig gut microbiome towards novel bacterial diversity and tailored functional studies.</title>
        <authorList>
            <person name="Wylensek D."/>
            <person name="Hitch T.C.A."/>
            <person name="Clavel T."/>
        </authorList>
    </citation>
    <scope>NUCLEOTIDE SEQUENCE [LARGE SCALE GENOMIC DNA]</scope>
    <source>
        <strain evidence="6 7">SM-530-WT-4B</strain>
    </source>
</reference>
<evidence type="ECO:0000256" key="3">
    <source>
        <dbReference type="PIRSR" id="PIRSR000112-1"/>
    </source>
</evidence>
<dbReference type="Pfam" id="PF00465">
    <property type="entry name" value="Fe-ADH"/>
    <property type="match status" value="1"/>
</dbReference>
<dbReference type="InterPro" id="IPR016205">
    <property type="entry name" value="Glycerol_DH"/>
</dbReference>
<dbReference type="CDD" id="cd08171">
    <property type="entry name" value="GlyDH-like"/>
    <property type="match status" value="1"/>
</dbReference>
<dbReference type="EMBL" id="VUNH01000007">
    <property type="protein sequence ID" value="MST55798.1"/>
    <property type="molecule type" value="Genomic_DNA"/>
</dbReference>
<dbReference type="PANTHER" id="PTHR43616:SF3">
    <property type="entry name" value="HYDROXYCARBOXYLATE DEHYDROGENASE A"/>
    <property type="match status" value="1"/>
</dbReference>
<dbReference type="Gene3D" id="3.40.50.1970">
    <property type="match status" value="1"/>
</dbReference>
<dbReference type="AlphaFoldDB" id="A0A6L5YCM2"/>
<comment type="cofactor">
    <cofactor evidence="3">
        <name>Zn(2+)</name>
        <dbReference type="ChEBI" id="CHEBI:29105"/>
    </cofactor>
    <text evidence="3">Binds 1 zinc ion per subunit.</text>
</comment>
<feature type="binding site" evidence="4">
    <location>
        <position position="126"/>
    </location>
    <ligand>
        <name>NAD(+)</name>
        <dbReference type="ChEBI" id="CHEBI:57540"/>
    </ligand>
</feature>
<dbReference type="PANTHER" id="PTHR43616">
    <property type="entry name" value="GLYCEROL DEHYDROGENASE"/>
    <property type="match status" value="1"/>
</dbReference>
<dbReference type="PIRSF" id="PIRSF000112">
    <property type="entry name" value="Glycerol_dehydrogenase"/>
    <property type="match status" value="1"/>
</dbReference>
<dbReference type="GO" id="GO:0016614">
    <property type="term" value="F:oxidoreductase activity, acting on CH-OH group of donors"/>
    <property type="evidence" value="ECO:0007669"/>
    <property type="project" value="InterPro"/>
</dbReference>
<keyword evidence="2" id="KW-0560">Oxidoreductase</keyword>
<feature type="domain" description="Alcohol dehydrogenase iron-type/glycerol dehydrogenase GldA" evidence="5">
    <location>
        <begin position="9"/>
        <end position="152"/>
    </location>
</feature>
<sequence length="359" mass="39012">MKRTLFPGYTIGTDAYRDIVAICSACGRRAVIIGGKRALAAAEAKIRAAVEASAIFITDVQWYGGEASLENIERLAAIPSVQAADMIFAVGGGKAIDTCKVLAHRTNRPFFTFPTIASTCASCTSLGILYHPDGSLREYSFSKVPCRHIFIDPQIIADAPAQYLWAGIGDTMAKYYESTTSSRGCSPEHSDAMGICMSAMCAEPMLKWGAQALKDCRAHAVTAALTEVILGIIVSTGLVSNFVQVDFTTGAAHAMYNGFTVLPEVEENGHLHGEIVAYGILILLLMDKRLDEFEKVYRFNRTMGLPTCLKDINTAEDRVPQAADKALKGIDVRVYPYEVTKDMIIAAVRQLEEYSAANR</sequence>
<dbReference type="Gene3D" id="1.20.1090.10">
    <property type="entry name" value="Dehydroquinate synthase-like - alpha domain"/>
    <property type="match status" value="1"/>
</dbReference>
<feature type="binding site" evidence="3">
    <location>
        <position position="253"/>
    </location>
    <ligand>
        <name>glycerol</name>
        <dbReference type="ChEBI" id="CHEBI:17754"/>
    </ligand>
</feature>